<reference evidence="1" key="1">
    <citation type="journal article" date="2021" name="Proc. Natl. Acad. Sci. U.S.A.">
        <title>A Catalog of Tens of Thousands of Viruses from Human Metagenomes Reveals Hidden Associations with Chronic Diseases.</title>
        <authorList>
            <person name="Tisza M.J."/>
            <person name="Buck C.B."/>
        </authorList>
    </citation>
    <scope>NUCLEOTIDE SEQUENCE</scope>
    <source>
        <strain evidence="1">CtE6L85</strain>
    </source>
</reference>
<protein>
    <submittedName>
        <fullName evidence="1">Uncharacterized protein</fullName>
    </submittedName>
</protein>
<organism evidence="1">
    <name type="scientific">Siphoviridae sp. ctE6L85</name>
    <dbReference type="NCBI Taxonomy" id="2826202"/>
    <lineage>
        <taxon>Viruses</taxon>
        <taxon>Duplodnaviria</taxon>
        <taxon>Heunggongvirae</taxon>
        <taxon>Uroviricota</taxon>
        <taxon>Caudoviricetes</taxon>
    </lineage>
</organism>
<dbReference type="EMBL" id="BK015711">
    <property type="protein sequence ID" value="DAE21364.1"/>
    <property type="molecule type" value="Genomic_DNA"/>
</dbReference>
<evidence type="ECO:0000313" key="1">
    <source>
        <dbReference type="EMBL" id="DAE21364.1"/>
    </source>
</evidence>
<name>A0A8S5QRV9_9CAUD</name>
<accession>A0A8S5QRV9</accession>
<proteinExistence type="predicted"/>
<sequence>MFYCERRWNLLSEPKYPKGERVWVGYYNSNHELCFILTSKESRDFYFLYELVEGNFRKLGKARSPTELEEKFRVYQRMEEHGG</sequence>